<protein>
    <submittedName>
        <fullName evidence="3">NADPH:quinone reductase</fullName>
    </submittedName>
</protein>
<dbReference type="SUPFAM" id="SSF51735">
    <property type="entry name" value="NAD(P)-binding Rossmann-fold domains"/>
    <property type="match status" value="1"/>
</dbReference>
<dbReference type="Gene3D" id="3.40.50.720">
    <property type="entry name" value="NAD(P)-binding Rossmann-like Domain"/>
    <property type="match status" value="1"/>
</dbReference>
<dbReference type="PANTHER" id="PTHR44154:SF1">
    <property type="entry name" value="QUINONE OXIDOREDUCTASE"/>
    <property type="match status" value="1"/>
</dbReference>
<evidence type="ECO:0000313" key="4">
    <source>
        <dbReference type="Proteomes" id="UP000189735"/>
    </source>
</evidence>
<evidence type="ECO:0000259" key="2">
    <source>
        <dbReference type="SMART" id="SM00829"/>
    </source>
</evidence>
<dbReference type="EMBL" id="FUYG01000005">
    <property type="protein sequence ID" value="SKA96232.1"/>
    <property type="molecule type" value="Genomic_DNA"/>
</dbReference>
<dbReference type="Proteomes" id="UP000189735">
    <property type="component" value="Unassembled WGS sequence"/>
</dbReference>
<dbReference type="Pfam" id="PF08240">
    <property type="entry name" value="ADH_N"/>
    <property type="match status" value="1"/>
</dbReference>
<dbReference type="InterPro" id="IPR051603">
    <property type="entry name" value="Zinc-ADH_QOR/CCCR"/>
</dbReference>
<dbReference type="SUPFAM" id="SSF50129">
    <property type="entry name" value="GroES-like"/>
    <property type="match status" value="1"/>
</dbReference>
<dbReference type="RefSeq" id="WP_078714411.1">
    <property type="nucleotide sequence ID" value="NZ_FUYG01000005.1"/>
</dbReference>
<dbReference type="InterPro" id="IPR020843">
    <property type="entry name" value="ER"/>
</dbReference>
<dbReference type="InterPro" id="IPR036291">
    <property type="entry name" value="NAD(P)-bd_dom_sf"/>
</dbReference>
<dbReference type="GO" id="GO:0016491">
    <property type="term" value="F:oxidoreductase activity"/>
    <property type="evidence" value="ECO:0007669"/>
    <property type="project" value="InterPro"/>
</dbReference>
<name>A0A1T4Y356_9MICO</name>
<keyword evidence="1" id="KW-0521">NADP</keyword>
<dbReference type="CDD" id="cd08243">
    <property type="entry name" value="quinone_oxidoreductase_like_1"/>
    <property type="match status" value="1"/>
</dbReference>
<reference evidence="4" key="1">
    <citation type="submission" date="2017-02" db="EMBL/GenBank/DDBJ databases">
        <authorList>
            <person name="Varghese N."/>
            <person name="Submissions S."/>
        </authorList>
    </citation>
    <scope>NUCLEOTIDE SEQUENCE [LARGE SCALE GENOMIC DNA]</scope>
    <source>
        <strain evidence="4">VKM Ac-2052</strain>
    </source>
</reference>
<accession>A0A1T4Y356</accession>
<organism evidence="3 4">
    <name type="scientific">Agreia bicolorata</name>
    <dbReference type="NCBI Taxonomy" id="110935"/>
    <lineage>
        <taxon>Bacteria</taxon>
        <taxon>Bacillati</taxon>
        <taxon>Actinomycetota</taxon>
        <taxon>Actinomycetes</taxon>
        <taxon>Micrococcales</taxon>
        <taxon>Microbacteriaceae</taxon>
        <taxon>Agreia</taxon>
    </lineage>
</organism>
<dbReference type="SMART" id="SM00829">
    <property type="entry name" value="PKS_ER"/>
    <property type="match status" value="1"/>
</dbReference>
<evidence type="ECO:0000256" key="1">
    <source>
        <dbReference type="ARBA" id="ARBA00022857"/>
    </source>
</evidence>
<dbReference type="Pfam" id="PF13602">
    <property type="entry name" value="ADH_zinc_N_2"/>
    <property type="match status" value="1"/>
</dbReference>
<dbReference type="AlphaFoldDB" id="A0A1T4Y356"/>
<dbReference type="InterPro" id="IPR011032">
    <property type="entry name" value="GroES-like_sf"/>
</dbReference>
<sequence>MTATMRAILLEQFGGPDVLQLRELPIPSAAPGQVLVRVEAFGLNRSELHFRRGMGSFGSLPRIPGIEATGTVVDAPGGEFEPGLQVAALMGGMGRTIDGGYAEYTLVPATSVVPFTSHLDWATLGAIPEMLQTAHGSLTTGIDAQPGDTILIRGGTSSVGLAIAVLAKQRGMTVYATTRSAEKTAALESVGVDRVFIDTGDIADTVRAASPGGVDGAIELVGTKTLRDTLRATRVHGTVSFTGMLSDVWTVPEWYPMDFIPNGVRLTSYSGDASDLSASVLQDFIEAVQAGTATVPIGATYSLENVADAHRDMESGAVTGKLVVTTR</sequence>
<dbReference type="Gene3D" id="3.90.180.10">
    <property type="entry name" value="Medium-chain alcohol dehydrogenases, catalytic domain"/>
    <property type="match status" value="1"/>
</dbReference>
<dbReference type="PANTHER" id="PTHR44154">
    <property type="entry name" value="QUINONE OXIDOREDUCTASE"/>
    <property type="match status" value="1"/>
</dbReference>
<feature type="domain" description="Enoyl reductase (ER)" evidence="2">
    <location>
        <begin position="14"/>
        <end position="324"/>
    </location>
</feature>
<proteinExistence type="predicted"/>
<dbReference type="InterPro" id="IPR013154">
    <property type="entry name" value="ADH-like_N"/>
</dbReference>
<evidence type="ECO:0000313" key="3">
    <source>
        <dbReference type="EMBL" id="SKA96232.1"/>
    </source>
</evidence>
<gene>
    <name evidence="3" type="ORF">SAMN06295879_2180</name>
</gene>